<feature type="chain" id="PRO_5021287600" evidence="10">
    <location>
        <begin position="20"/>
        <end position="367"/>
    </location>
</feature>
<dbReference type="SUPFAM" id="SSF53649">
    <property type="entry name" value="Alkaline phosphatase-like"/>
    <property type="match status" value="1"/>
</dbReference>
<evidence type="ECO:0000256" key="7">
    <source>
        <dbReference type="PIRSR" id="PIRSR601952-1"/>
    </source>
</evidence>
<feature type="binding site" evidence="8">
    <location>
        <position position="257"/>
    </location>
    <ligand>
        <name>Zn(2+)</name>
        <dbReference type="ChEBI" id="CHEBI:29105"/>
        <label>2</label>
    </ligand>
</feature>
<name>A0A4Y1WZ53_9BACT</name>
<reference evidence="12" key="1">
    <citation type="submission" date="2019-06" db="EMBL/GenBank/DDBJ databases">
        <title>Alistipes onderdonkii subsp. vulgaris subsp. nov., Alistipes dispar sp. nov. and Alistipes communis sp. nov., isolated from human faeces, and creation of Alistipes onderdonkii subsp. onderdonkii subsp. nov.</title>
        <authorList>
            <person name="Sakamoto M."/>
            <person name="Ikeyama N."/>
            <person name="Ogata Y."/>
            <person name="Suda W."/>
            <person name="Iino T."/>
            <person name="Hattori M."/>
            <person name="Ohkuma M."/>
        </authorList>
    </citation>
    <scope>NUCLEOTIDE SEQUENCE [LARGE SCALE GENOMIC DNA]</scope>
    <source>
        <strain evidence="12">5CPEGH6</strain>
    </source>
</reference>
<feature type="active site" description="Phosphoserine intermediate" evidence="7">
    <location>
        <position position="78"/>
    </location>
</feature>
<proteinExistence type="inferred from homology"/>
<dbReference type="Gene3D" id="3.40.720.10">
    <property type="entry name" value="Alkaline Phosphatase, subunit A"/>
    <property type="match status" value="1"/>
</dbReference>
<evidence type="ECO:0000256" key="4">
    <source>
        <dbReference type="ARBA" id="ARBA00022801"/>
    </source>
</evidence>
<keyword evidence="10" id="KW-0732">Signal</keyword>
<feature type="binding site" evidence="8">
    <location>
        <position position="129"/>
    </location>
    <ligand>
        <name>Mg(2+)</name>
        <dbReference type="ChEBI" id="CHEBI:18420"/>
    </ligand>
</feature>
<dbReference type="CDD" id="cd16012">
    <property type="entry name" value="ALP"/>
    <property type="match status" value="1"/>
</dbReference>
<comment type="similarity">
    <text evidence="1 9">Belongs to the alkaline phosphatase family.</text>
</comment>
<dbReference type="GeneID" id="98672657"/>
<keyword evidence="5 8" id="KW-0862">Zinc</keyword>
<evidence type="ECO:0000256" key="8">
    <source>
        <dbReference type="PIRSR" id="PIRSR601952-2"/>
    </source>
</evidence>
<evidence type="ECO:0000313" key="11">
    <source>
        <dbReference type="EMBL" id="BBL06045.1"/>
    </source>
</evidence>
<dbReference type="KEGG" id="ada:A5CPEGH6_06830"/>
<feature type="binding site" evidence="8">
    <location>
        <position position="300"/>
    </location>
    <ligand>
        <name>Zn(2+)</name>
        <dbReference type="ChEBI" id="CHEBI:29105"/>
        <label>2</label>
    </ligand>
</feature>
<gene>
    <name evidence="11" type="ORF">A5CPEGH6_06830</name>
</gene>
<dbReference type="InterPro" id="IPR018299">
    <property type="entry name" value="Alkaline_phosphatase_AS"/>
</dbReference>
<dbReference type="AlphaFoldDB" id="A0A4Y1WZ53"/>
<feature type="binding site" evidence="8">
    <location>
        <position position="36"/>
    </location>
    <ligand>
        <name>Mg(2+)</name>
        <dbReference type="ChEBI" id="CHEBI:18420"/>
    </ligand>
</feature>
<keyword evidence="3 8" id="KW-0479">Metal-binding</keyword>
<accession>A0A4Y1WZ53</accession>
<feature type="binding site" evidence="8">
    <location>
        <position position="299"/>
    </location>
    <ligand>
        <name>Zn(2+)</name>
        <dbReference type="ChEBI" id="CHEBI:29105"/>
        <label>2</label>
    </ligand>
</feature>
<dbReference type="OrthoDB" id="9794455at2"/>
<evidence type="ECO:0000256" key="6">
    <source>
        <dbReference type="ARBA" id="ARBA00022842"/>
    </source>
</evidence>
<feature type="binding site" evidence="8">
    <location>
        <position position="252"/>
    </location>
    <ligand>
        <name>Mg(2+)</name>
        <dbReference type="ChEBI" id="CHEBI:18420"/>
    </ligand>
</feature>
<sequence length="367" mass="38912">MKKTILFLAAFLLSAGSLAAQTSAEGVRNVIYLIGDGMGLAQVSMLKIENGYEPTAFDRAEGVALISTYSANNRVTDSAAAGTALATGGKTNNSVLGLDPEGNALHSMMERAAERDMATGLAVVTYLQHATPAAFYAHVGNRGETEAITRDMLSSGIDVMLGGGWRNLQKPCDEGGTYAEAFARRGYRVVQSLDEAEEVSSGRLLCAVDEKEFDGFAVSERGDFLPRASRKAMELLEGIAGERGGGFLLMIEGSLIDGACHGNDAERLLAEMRDFDRTVAAAMDFADRTPGTLVVVTADHETGGLTIPSGNADFTRAESGIDYRFSTKGHTGTLVPVYLYGAGADAIRGVMDNTELARRIMELLGLE</sequence>
<evidence type="ECO:0000256" key="10">
    <source>
        <dbReference type="SAM" id="SignalP"/>
    </source>
</evidence>
<evidence type="ECO:0000256" key="3">
    <source>
        <dbReference type="ARBA" id="ARBA00022723"/>
    </source>
</evidence>
<dbReference type="SMART" id="SM00098">
    <property type="entry name" value="alkPPc"/>
    <property type="match status" value="1"/>
</dbReference>
<protein>
    <submittedName>
        <fullName evidence="11">Alkaline phosphatase</fullName>
    </submittedName>
</protein>
<keyword evidence="4" id="KW-0378">Hydrolase</keyword>
<dbReference type="GO" id="GO:0046872">
    <property type="term" value="F:metal ion binding"/>
    <property type="evidence" value="ECO:0007669"/>
    <property type="project" value="UniProtKB-KW"/>
</dbReference>
<dbReference type="EMBL" id="AP019736">
    <property type="protein sequence ID" value="BBL06045.1"/>
    <property type="molecule type" value="Genomic_DNA"/>
</dbReference>
<dbReference type="InterPro" id="IPR017850">
    <property type="entry name" value="Alkaline_phosphatase_core_sf"/>
</dbReference>
<evidence type="ECO:0000313" key="12">
    <source>
        <dbReference type="Proteomes" id="UP000319374"/>
    </source>
</evidence>
<dbReference type="GO" id="GO:0004035">
    <property type="term" value="F:alkaline phosphatase activity"/>
    <property type="evidence" value="ECO:0007669"/>
    <property type="project" value="TreeGrafter"/>
</dbReference>
<feature type="signal peptide" evidence="10">
    <location>
        <begin position="1"/>
        <end position="19"/>
    </location>
</feature>
<dbReference type="InterPro" id="IPR001952">
    <property type="entry name" value="Alkaline_phosphatase"/>
</dbReference>
<keyword evidence="6 8" id="KW-0460">Magnesium</keyword>
<feature type="binding site" evidence="8">
    <location>
        <position position="36"/>
    </location>
    <ligand>
        <name>Zn(2+)</name>
        <dbReference type="ChEBI" id="CHEBI:29105"/>
        <label>2</label>
    </ligand>
</feature>
<feature type="binding site" evidence="8">
    <location>
        <position position="261"/>
    </location>
    <ligand>
        <name>Zn(2+)</name>
        <dbReference type="ChEBI" id="CHEBI:29105"/>
        <label>2</label>
    </ligand>
</feature>
<dbReference type="Proteomes" id="UP000319374">
    <property type="component" value="Chromosome"/>
</dbReference>
<dbReference type="PANTHER" id="PTHR11596">
    <property type="entry name" value="ALKALINE PHOSPHATASE"/>
    <property type="match status" value="1"/>
</dbReference>
<dbReference type="PANTHER" id="PTHR11596:SF5">
    <property type="entry name" value="ALKALINE PHOSPHATASE"/>
    <property type="match status" value="1"/>
</dbReference>
<evidence type="ECO:0000256" key="2">
    <source>
        <dbReference type="ARBA" id="ARBA00022553"/>
    </source>
</evidence>
<evidence type="ECO:0000256" key="1">
    <source>
        <dbReference type="ARBA" id="ARBA00005984"/>
    </source>
</evidence>
<dbReference type="PROSITE" id="PS00123">
    <property type="entry name" value="ALKALINE_PHOSPHATASE"/>
    <property type="match status" value="1"/>
</dbReference>
<feature type="binding site" evidence="8">
    <location>
        <position position="131"/>
    </location>
    <ligand>
        <name>Mg(2+)</name>
        <dbReference type="ChEBI" id="CHEBI:18420"/>
    </ligand>
</feature>
<organism evidence="11 12">
    <name type="scientific">Alistipes dispar</name>
    <dbReference type="NCBI Taxonomy" id="2585119"/>
    <lineage>
        <taxon>Bacteria</taxon>
        <taxon>Pseudomonadati</taxon>
        <taxon>Bacteroidota</taxon>
        <taxon>Bacteroidia</taxon>
        <taxon>Bacteroidales</taxon>
        <taxon>Rikenellaceae</taxon>
        <taxon>Alistipes</taxon>
    </lineage>
</organism>
<evidence type="ECO:0000256" key="5">
    <source>
        <dbReference type="ARBA" id="ARBA00022833"/>
    </source>
</evidence>
<dbReference type="PRINTS" id="PR00113">
    <property type="entry name" value="ALKPHPHTASE"/>
</dbReference>
<dbReference type="Pfam" id="PF00245">
    <property type="entry name" value="Alk_phosphatase"/>
    <property type="match status" value="2"/>
</dbReference>
<keyword evidence="12" id="KW-1185">Reference proteome</keyword>
<dbReference type="RefSeq" id="WP_141427899.1">
    <property type="nucleotide sequence ID" value="NZ_AP019736.1"/>
</dbReference>
<keyword evidence="2" id="KW-0597">Phosphoprotein</keyword>
<comment type="cofactor">
    <cofactor evidence="8">
        <name>Zn(2+)</name>
        <dbReference type="ChEBI" id="CHEBI:29105"/>
    </cofactor>
    <text evidence="8">Binds 2 Zn(2+) ions.</text>
</comment>
<evidence type="ECO:0000256" key="9">
    <source>
        <dbReference type="RuleBase" id="RU003946"/>
    </source>
</evidence>
<comment type="cofactor">
    <cofactor evidence="8">
        <name>Mg(2+)</name>
        <dbReference type="ChEBI" id="CHEBI:18420"/>
    </cofactor>
    <text evidence="8">Binds 1 Mg(2+) ion.</text>
</comment>